<dbReference type="EMBL" id="JANJOU010000007">
    <property type="protein sequence ID" value="MCR0982483.1"/>
    <property type="molecule type" value="Genomic_DNA"/>
</dbReference>
<protein>
    <submittedName>
        <fullName evidence="4">FAD-dependent oxidoreductase</fullName>
    </submittedName>
</protein>
<dbReference type="PRINTS" id="PR00368">
    <property type="entry name" value="FADPNR"/>
</dbReference>
<dbReference type="Gene3D" id="3.30.390.30">
    <property type="match status" value="1"/>
</dbReference>
<keyword evidence="2" id="KW-0274">FAD</keyword>
<dbReference type="RefSeq" id="WP_257716151.1">
    <property type="nucleotide sequence ID" value="NZ_JANJOU010000007.1"/>
</dbReference>
<dbReference type="PRINTS" id="PR00411">
    <property type="entry name" value="PNDRDTASEI"/>
</dbReference>
<dbReference type="InterPro" id="IPR023753">
    <property type="entry name" value="FAD/NAD-binding_dom"/>
</dbReference>
<dbReference type="SUPFAM" id="SSF55424">
    <property type="entry name" value="FAD/NAD-linked reductases, dimerisation (C-terminal) domain"/>
    <property type="match status" value="1"/>
</dbReference>
<keyword evidence="1" id="KW-0285">Flavoprotein</keyword>
<dbReference type="Proteomes" id="UP001524642">
    <property type="component" value="Unassembled WGS sequence"/>
</dbReference>
<reference evidence="4 5" key="1">
    <citation type="submission" date="2022-06" db="EMBL/GenBank/DDBJ databases">
        <title>Roseomonas CN29.</title>
        <authorList>
            <person name="Cheng Y."/>
            <person name="He X."/>
        </authorList>
    </citation>
    <scope>NUCLEOTIDE SEQUENCE [LARGE SCALE GENOMIC DNA]</scope>
    <source>
        <strain evidence="4 5">CN29</strain>
    </source>
</reference>
<sequence>MPETDIAVIGAGEAGRGIAALARALGLRVTLFERGAMGGEAPDPAITAASLRGLAARAALMRDSQRFGLGEGPVAVDWLALRTHLAAADADAAPDSTPARFEAMGIEMVRGAARFAGPDRVGAAGREWTFRRAVIATGAQPVVAALEGLEVLPYLTEDTLPELEDRPNHLLILGGAPFGLEMAQALARLGARVTLVSPMPLAPGFDRDMVEGVARALRRDGVNLVEGVEAARAERAADGLALLLADGTRIEGSHILLALGRVPRLAGLDLIAAGIGAEGPLAVDGGLRVAGNRRVWAAGGAIGRPGAGDVAVLARSMLFRLPTPAAAPEPTRAIRTEPALVQLGNTAGEAQRLRWPLADTARGAAEDVGEGLVTLFVDGGGRLAGASLLAPGGMEMAGMLAMGLGRPVSELGGAPLPHPALSAGIARAALEHRAPALSNPALRWVAGIAKRLP</sequence>
<proteinExistence type="predicted"/>
<name>A0ABT1X2Z5_9PROT</name>
<feature type="domain" description="FAD/NAD(P)-binding" evidence="3">
    <location>
        <begin position="5"/>
        <end position="311"/>
    </location>
</feature>
<evidence type="ECO:0000259" key="3">
    <source>
        <dbReference type="Pfam" id="PF07992"/>
    </source>
</evidence>
<organism evidence="4 5">
    <name type="scientific">Roseomonas populi</name>
    <dbReference type="NCBI Taxonomy" id="3121582"/>
    <lineage>
        <taxon>Bacteria</taxon>
        <taxon>Pseudomonadati</taxon>
        <taxon>Pseudomonadota</taxon>
        <taxon>Alphaproteobacteria</taxon>
        <taxon>Acetobacterales</taxon>
        <taxon>Roseomonadaceae</taxon>
        <taxon>Roseomonas</taxon>
    </lineage>
</organism>
<dbReference type="SUPFAM" id="SSF51905">
    <property type="entry name" value="FAD/NAD(P)-binding domain"/>
    <property type="match status" value="1"/>
</dbReference>
<dbReference type="PANTHER" id="PTHR43014">
    <property type="entry name" value="MERCURIC REDUCTASE"/>
    <property type="match status" value="1"/>
</dbReference>
<evidence type="ECO:0000313" key="5">
    <source>
        <dbReference type="Proteomes" id="UP001524642"/>
    </source>
</evidence>
<dbReference type="InterPro" id="IPR036188">
    <property type="entry name" value="FAD/NAD-bd_sf"/>
</dbReference>
<evidence type="ECO:0000256" key="2">
    <source>
        <dbReference type="ARBA" id="ARBA00022827"/>
    </source>
</evidence>
<evidence type="ECO:0000313" key="4">
    <source>
        <dbReference type="EMBL" id="MCR0982483.1"/>
    </source>
</evidence>
<dbReference type="Gene3D" id="3.50.50.60">
    <property type="entry name" value="FAD/NAD(P)-binding domain"/>
    <property type="match status" value="2"/>
</dbReference>
<accession>A0ABT1X2Z5</accession>
<keyword evidence="5" id="KW-1185">Reference proteome</keyword>
<gene>
    <name evidence="4" type="ORF">NRP21_10515</name>
</gene>
<comment type="caution">
    <text evidence="4">The sequence shown here is derived from an EMBL/GenBank/DDBJ whole genome shotgun (WGS) entry which is preliminary data.</text>
</comment>
<dbReference type="PANTHER" id="PTHR43014:SF2">
    <property type="entry name" value="MERCURIC REDUCTASE"/>
    <property type="match status" value="1"/>
</dbReference>
<dbReference type="Pfam" id="PF07992">
    <property type="entry name" value="Pyr_redox_2"/>
    <property type="match status" value="1"/>
</dbReference>
<evidence type="ECO:0000256" key="1">
    <source>
        <dbReference type="ARBA" id="ARBA00022630"/>
    </source>
</evidence>
<dbReference type="InterPro" id="IPR016156">
    <property type="entry name" value="FAD/NAD-linked_Rdtase_dimer_sf"/>
</dbReference>